<feature type="transmembrane region" description="Helical" evidence="8">
    <location>
        <begin position="318"/>
        <end position="336"/>
    </location>
</feature>
<dbReference type="PANTHER" id="PTHR43848:SF2">
    <property type="entry name" value="PUTRESCINE TRANSPORT SYSTEM PERMEASE PROTEIN POTI"/>
    <property type="match status" value="1"/>
</dbReference>
<dbReference type="InterPro" id="IPR035906">
    <property type="entry name" value="MetI-like_sf"/>
</dbReference>
<evidence type="ECO:0000259" key="9">
    <source>
        <dbReference type="PROSITE" id="PS50928"/>
    </source>
</evidence>
<dbReference type="PROSITE" id="PS50928">
    <property type="entry name" value="ABC_TM1"/>
    <property type="match status" value="1"/>
</dbReference>
<keyword evidence="5 8" id="KW-0812">Transmembrane</keyword>
<dbReference type="InterPro" id="IPR000515">
    <property type="entry name" value="MetI-like"/>
</dbReference>
<reference evidence="10" key="1">
    <citation type="submission" date="2018-05" db="EMBL/GenBank/DDBJ databases">
        <authorList>
            <person name="Lanie J.A."/>
            <person name="Ng W.-L."/>
            <person name="Kazmierczak K.M."/>
            <person name="Andrzejewski T.M."/>
            <person name="Davidsen T.M."/>
            <person name="Wayne K.J."/>
            <person name="Tettelin H."/>
            <person name="Glass J.I."/>
            <person name="Rusch D."/>
            <person name="Podicherti R."/>
            <person name="Tsui H.-C.T."/>
            <person name="Winkler M.E."/>
        </authorList>
    </citation>
    <scope>NUCLEOTIDE SEQUENCE</scope>
</reference>
<keyword evidence="7 8" id="KW-0472">Membrane</keyword>
<feature type="transmembrane region" description="Helical" evidence="8">
    <location>
        <begin position="82"/>
        <end position="106"/>
    </location>
</feature>
<dbReference type="GO" id="GO:0055085">
    <property type="term" value="P:transmembrane transport"/>
    <property type="evidence" value="ECO:0007669"/>
    <property type="project" value="InterPro"/>
</dbReference>
<evidence type="ECO:0000256" key="8">
    <source>
        <dbReference type="SAM" id="Phobius"/>
    </source>
</evidence>
<keyword evidence="4" id="KW-1003">Cell membrane</keyword>
<dbReference type="GO" id="GO:0005886">
    <property type="term" value="C:plasma membrane"/>
    <property type="evidence" value="ECO:0007669"/>
    <property type="project" value="UniProtKB-SubCell"/>
</dbReference>
<evidence type="ECO:0000256" key="7">
    <source>
        <dbReference type="ARBA" id="ARBA00023136"/>
    </source>
</evidence>
<evidence type="ECO:0000256" key="2">
    <source>
        <dbReference type="ARBA" id="ARBA00007069"/>
    </source>
</evidence>
<protein>
    <recommendedName>
        <fullName evidence="9">ABC transmembrane type-1 domain-containing protein</fullName>
    </recommendedName>
</protein>
<evidence type="ECO:0000256" key="1">
    <source>
        <dbReference type="ARBA" id="ARBA00004651"/>
    </source>
</evidence>
<dbReference type="AlphaFoldDB" id="A0A381Z248"/>
<feature type="transmembrane region" description="Helical" evidence="8">
    <location>
        <begin position="157"/>
        <end position="180"/>
    </location>
</feature>
<dbReference type="CDD" id="cd06261">
    <property type="entry name" value="TM_PBP2"/>
    <property type="match status" value="1"/>
</dbReference>
<sequence length="406" mass="45166">MKSQYALNFILGTYIFIFLAYLFGPLIIMSITSFNSAEFPAITPWECFSWRWFQEGKIAYDGQHLAGLSTDWRLHDGLIKSLIIGSGVVILAVPIGMAASIVLTQVHSRLRTIFYSVSIMPVLFPGVIIGISTVVLWDRIATIGGEGFIADIGRNGIFLTILGQTCFISTYCFLIFVARLQRFDQTQEEAALDLGASQTQVFFKILVPYLMPAIASSAVIAFLASFENYNTTVFSILSDQTLTTVIASKVRLGISPAISALALVIITLTIIAAVIYEVLRRREDRKKKERQDQLLFEETQDSRLKKETTKSFRIPKSIYVILFVLVVGIFGFNQLVKNNLYGSECVAAAELAKKSKFSEQLKLLQQNQVNQEALEGGELGGNKDYGDIFGDPNLFKDFGGFDTKDE</sequence>
<keyword evidence="6 8" id="KW-1133">Transmembrane helix</keyword>
<keyword evidence="3" id="KW-0813">Transport</keyword>
<evidence type="ECO:0000256" key="3">
    <source>
        <dbReference type="ARBA" id="ARBA00022448"/>
    </source>
</evidence>
<feature type="domain" description="ABC transmembrane type-1" evidence="9">
    <location>
        <begin position="78"/>
        <end position="276"/>
    </location>
</feature>
<proteinExistence type="inferred from homology"/>
<feature type="transmembrane region" description="Helical" evidence="8">
    <location>
        <begin position="113"/>
        <end position="137"/>
    </location>
</feature>
<comment type="subcellular location">
    <subcellularLocation>
        <location evidence="1">Cell membrane</location>
        <topology evidence="1">Multi-pass membrane protein</topology>
    </subcellularLocation>
</comment>
<evidence type="ECO:0000256" key="6">
    <source>
        <dbReference type="ARBA" id="ARBA00022989"/>
    </source>
</evidence>
<dbReference type="InterPro" id="IPR051789">
    <property type="entry name" value="Bact_Polyamine_Transport"/>
</dbReference>
<dbReference type="SUPFAM" id="SSF161098">
    <property type="entry name" value="MetI-like"/>
    <property type="match status" value="1"/>
</dbReference>
<dbReference type="PANTHER" id="PTHR43848">
    <property type="entry name" value="PUTRESCINE TRANSPORT SYSTEM PERMEASE PROTEIN POTI"/>
    <property type="match status" value="1"/>
</dbReference>
<dbReference type="Gene3D" id="1.10.3720.10">
    <property type="entry name" value="MetI-like"/>
    <property type="match status" value="1"/>
</dbReference>
<name>A0A381Z248_9ZZZZ</name>
<feature type="transmembrane region" description="Helical" evidence="8">
    <location>
        <begin position="201"/>
        <end position="224"/>
    </location>
</feature>
<gene>
    <name evidence="10" type="ORF">METZ01_LOCUS135757</name>
</gene>
<evidence type="ECO:0000256" key="4">
    <source>
        <dbReference type="ARBA" id="ARBA00022475"/>
    </source>
</evidence>
<feature type="transmembrane region" description="Helical" evidence="8">
    <location>
        <begin position="7"/>
        <end position="31"/>
    </location>
</feature>
<dbReference type="EMBL" id="UINC01019562">
    <property type="protein sequence ID" value="SVA82903.1"/>
    <property type="molecule type" value="Genomic_DNA"/>
</dbReference>
<comment type="similarity">
    <text evidence="2">Belongs to the binding-protein-dependent transport system permease family. CysTW subfamily.</text>
</comment>
<organism evidence="10">
    <name type="scientific">marine metagenome</name>
    <dbReference type="NCBI Taxonomy" id="408172"/>
    <lineage>
        <taxon>unclassified sequences</taxon>
        <taxon>metagenomes</taxon>
        <taxon>ecological metagenomes</taxon>
    </lineage>
</organism>
<evidence type="ECO:0000313" key="10">
    <source>
        <dbReference type="EMBL" id="SVA82903.1"/>
    </source>
</evidence>
<evidence type="ECO:0000256" key="5">
    <source>
        <dbReference type="ARBA" id="ARBA00022692"/>
    </source>
</evidence>
<dbReference type="Pfam" id="PF00528">
    <property type="entry name" value="BPD_transp_1"/>
    <property type="match status" value="1"/>
</dbReference>
<accession>A0A381Z248</accession>
<feature type="transmembrane region" description="Helical" evidence="8">
    <location>
        <begin position="257"/>
        <end position="279"/>
    </location>
</feature>